<protein>
    <recommendedName>
        <fullName evidence="3">Cytoplasmic protein</fullName>
    </recommendedName>
</protein>
<evidence type="ECO:0000313" key="1">
    <source>
        <dbReference type="EMBL" id="KKD00400.1"/>
    </source>
</evidence>
<organism evidence="1 2">
    <name type="scientific">Photobacterium halotolerans</name>
    <dbReference type="NCBI Taxonomy" id="265726"/>
    <lineage>
        <taxon>Bacteria</taxon>
        <taxon>Pseudomonadati</taxon>
        <taxon>Pseudomonadota</taxon>
        <taxon>Gammaproteobacteria</taxon>
        <taxon>Vibrionales</taxon>
        <taxon>Vibrionaceae</taxon>
        <taxon>Photobacterium</taxon>
    </lineage>
</organism>
<sequence length="77" mass="8798">MFDKRDLVRLANMKMPFGKYSGRVLIDLPEPYLLWFAKQGFPDGELGRLLALTLEMKIEGLEEVIRPLKGFSLDAQA</sequence>
<accession>A0A0F5VFY2</accession>
<dbReference type="Proteomes" id="UP000033633">
    <property type="component" value="Unassembled WGS sequence"/>
</dbReference>
<dbReference type="PATRIC" id="fig|265726.11.peg.3467"/>
<dbReference type="EMBL" id="JWYV01000004">
    <property type="protein sequence ID" value="KKD00400.1"/>
    <property type="molecule type" value="Genomic_DNA"/>
</dbReference>
<dbReference type="InterPro" id="IPR024530">
    <property type="entry name" value="QSregVF_b"/>
</dbReference>
<comment type="caution">
    <text evidence="1">The sequence shown here is derived from an EMBL/GenBank/DDBJ whole genome shotgun (WGS) entry which is preliminary data.</text>
</comment>
<dbReference type="STRING" id="265726.KY46_07055"/>
<dbReference type="OrthoDB" id="9807855at2"/>
<proteinExistence type="predicted"/>
<dbReference type="AlphaFoldDB" id="A0A0F5VFY2"/>
<dbReference type="Pfam" id="PF12843">
    <property type="entry name" value="QSregVF_b"/>
    <property type="match status" value="1"/>
</dbReference>
<gene>
    <name evidence="1" type="ORF">KY46_07055</name>
</gene>
<dbReference type="RefSeq" id="WP_046219935.1">
    <property type="nucleotide sequence ID" value="NZ_JWYV01000004.1"/>
</dbReference>
<reference evidence="1 2" key="1">
    <citation type="submission" date="2014-12" db="EMBL/GenBank/DDBJ databases">
        <title>Mercury Reductase activity and rhizosphere competence traits in the genome of root associated Photobacterium halotolerans MELD1.</title>
        <authorList>
            <person name="Mathew D.C."/>
            <person name="Huang C.-C."/>
        </authorList>
    </citation>
    <scope>NUCLEOTIDE SEQUENCE [LARGE SCALE GENOMIC DNA]</scope>
    <source>
        <strain evidence="1 2">MELD1</strain>
    </source>
</reference>
<keyword evidence="2" id="KW-1185">Reference proteome</keyword>
<name>A0A0F5VFY2_9GAMM</name>
<evidence type="ECO:0008006" key="3">
    <source>
        <dbReference type="Google" id="ProtNLM"/>
    </source>
</evidence>
<evidence type="ECO:0000313" key="2">
    <source>
        <dbReference type="Proteomes" id="UP000033633"/>
    </source>
</evidence>